<evidence type="ECO:0000256" key="6">
    <source>
        <dbReference type="SAM" id="Phobius"/>
    </source>
</evidence>
<accession>A0ABW6CW29</accession>
<keyword evidence="4 6" id="KW-1133">Transmembrane helix</keyword>
<evidence type="ECO:0000256" key="3">
    <source>
        <dbReference type="ARBA" id="ARBA00022692"/>
    </source>
</evidence>
<dbReference type="RefSeq" id="WP_377370023.1">
    <property type="nucleotide sequence ID" value="NZ_JAOTJD010000017.1"/>
</dbReference>
<organism evidence="7 8">
    <name type="scientific">Phenylobacterium ferrooxidans</name>
    <dbReference type="NCBI Taxonomy" id="2982689"/>
    <lineage>
        <taxon>Bacteria</taxon>
        <taxon>Pseudomonadati</taxon>
        <taxon>Pseudomonadota</taxon>
        <taxon>Alphaproteobacteria</taxon>
        <taxon>Caulobacterales</taxon>
        <taxon>Caulobacteraceae</taxon>
        <taxon>Phenylobacterium</taxon>
    </lineage>
</organism>
<feature type="transmembrane region" description="Helical" evidence="6">
    <location>
        <begin position="243"/>
        <end position="265"/>
    </location>
</feature>
<keyword evidence="8" id="KW-1185">Reference proteome</keyword>
<dbReference type="Proteomes" id="UP001598130">
    <property type="component" value="Unassembled WGS sequence"/>
</dbReference>
<feature type="transmembrane region" description="Helical" evidence="6">
    <location>
        <begin position="33"/>
        <end position="52"/>
    </location>
</feature>
<feature type="transmembrane region" description="Helical" evidence="6">
    <location>
        <begin position="202"/>
        <end position="223"/>
    </location>
</feature>
<feature type="transmembrane region" description="Helical" evidence="6">
    <location>
        <begin position="172"/>
        <end position="190"/>
    </location>
</feature>
<keyword evidence="3 6" id="KW-0812">Transmembrane</keyword>
<dbReference type="InterPro" id="IPR014150">
    <property type="entry name" value="Conjugal_tfr_TrbL"/>
</dbReference>
<evidence type="ECO:0000256" key="2">
    <source>
        <dbReference type="ARBA" id="ARBA00007802"/>
    </source>
</evidence>
<comment type="similarity">
    <text evidence="2">Belongs to the TrbL/VirB6 family.</text>
</comment>
<dbReference type="EMBL" id="JAOTJD010000017">
    <property type="protein sequence ID" value="MFD3264417.1"/>
    <property type="molecule type" value="Genomic_DNA"/>
</dbReference>
<gene>
    <name evidence="7" type="primary">trbL</name>
    <name evidence="7" type="ORF">OCL97_10665</name>
</gene>
<dbReference type="NCBIfam" id="TIGR02783">
    <property type="entry name" value="TrbL_P"/>
    <property type="match status" value="1"/>
</dbReference>
<dbReference type="InterPro" id="IPR007688">
    <property type="entry name" value="Conjugal_tfr_TrbL/VirB6"/>
</dbReference>
<sequence length="286" mass="29550">MATAGTSALDEFITRFTTQIDSGFGVISGDVQVVLGTLVVISIVLTAIMWAVDETQNIIAPLVRKILLVGFFAWLVGNWHSLTVTVVTGFGQLGLKAGGGASIGDFMSAPTRAVEAGFKVFLQIIQYIGELASQNGGFGALQHIDMIIVAAVAAIGILLAFIILAIEVAITIIEFHLVTLIAFVTIPFGVLTQTSFLAERAIGYVVSVGLKFMALGVILGVGLNIFESYTLSPEPTVPEECGLLLAAIFLMMLALKIPAIAGALISGGPQLNSGGALMGAAGVAAG</sequence>
<feature type="non-terminal residue" evidence="7">
    <location>
        <position position="286"/>
    </location>
</feature>
<evidence type="ECO:0000256" key="4">
    <source>
        <dbReference type="ARBA" id="ARBA00022989"/>
    </source>
</evidence>
<protein>
    <submittedName>
        <fullName evidence="7">P-type conjugative transfer protein TrbL</fullName>
    </submittedName>
</protein>
<keyword evidence="5 6" id="KW-0472">Membrane</keyword>
<proteinExistence type="inferred from homology"/>
<dbReference type="Pfam" id="PF04610">
    <property type="entry name" value="TrbL"/>
    <property type="match status" value="1"/>
</dbReference>
<evidence type="ECO:0000256" key="5">
    <source>
        <dbReference type="ARBA" id="ARBA00023136"/>
    </source>
</evidence>
<evidence type="ECO:0000313" key="8">
    <source>
        <dbReference type="Proteomes" id="UP001598130"/>
    </source>
</evidence>
<evidence type="ECO:0000256" key="1">
    <source>
        <dbReference type="ARBA" id="ARBA00004141"/>
    </source>
</evidence>
<name>A0ABW6CW29_9CAUL</name>
<comment type="subcellular location">
    <subcellularLocation>
        <location evidence="1">Membrane</location>
        <topology evidence="1">Multi-pass membrane protein</topology>
    </subcellularLocation>
</comment>
<comment type="caution">
    <text evidence="7">The sequence shown here is derived from an EMBL/GenBank/DDBJ whole genome shotgun (WGS) entry which is preliminary data.</text>
</comment>
<evidence type="ECO:0000313" key="7">
    <source>
        <dbReference type="EMBL" id="MFD3264417.1"/>
    </source>
</evidence>
<reference evidence="7 8" key="1">
    <citation type="submission" date="2022-09" db="EMBL/GenBank/DDBJ databases">
        <title>New species of Phenylobacterium.</title>
        <authorList>
            <person name="Mieszkin S."/>
        </authorList>
    </citation>
    <scope>NUCLEOTIDE SEQUENCE [LARGE SCALE GENOMIC DNA]</scope>
    <source>
        <strain evidence="7 8">HK31-G</strain>
    </source>
</reference>
<feature type="transmembrane region" description="Helical" evidence="6">
    <location>
        <begin position="146"/>
        <end position="166"/>
    </location>
</feature>